<dbReference type="Gene3D" id="3.20.20.80">
    <property type="entry name" value="Glycosidases"/>
    <property type="match status" value="1"/>
</dbReference>
<evidence type="ECO:0000313" key="2">
    <source>
        <dbReference type="EMBL" id="RRJ22852.1"/>
    </source>
</evidence>
<evidence type="ECO:0000313" key="3">
    <source>
        <dbReference type="Proteomes" id="UP000276260"/>
    </source>
</evidence>
<dbReference type="Pfam" id="PF14488">
    <property type="entry name" value="DUF4434"/>
    <property type="match status" value="1"/>
</dbReference>
<feature type="domain" description="DUF4434" evidence="1">
    <location>
        <begin position="38"/>
        <end position="241"/>
    </location>
</feature>
<proteinExistence type="predicted"/>
<protein>
    <submittedName>
        <fullName evidence="2">DUF4434 domain-containing protein</fullName>
    </submittedName>
</protein>
<reference evidence="2 3" key="1">
    <citation type="submission" date="2018-11" db="EMBL/GenBank/DDBJ databases">
        <title>Draft genome analysis of Rheinheimera mesophila isolated from an industrial waste site.</title>
        <authorList>
            <person name="Yu Q."/>
            <person name="Qi Y."/>
            <person name="Zhang H."/>
            <person name="Lu Y."/>
            <person name="Pu J."/>
        </authorList>
    </citation>
    <scope>NUCLEOTIDE SEQUENCE [LARGE SCALE GENOMIC DNA]</scope>
    <source>
        <strain evidence="2 3">IITR13</strain>
    </source>
</reference>
<dbReference type="EMBL" id="RRCF01000001">
    <property type="protein sequence ID" value="RRJ22852.1"/>
    <property type="molecule type" value="Genomic_DNA"/>
</dbReference>
<keyword evidence="3" id="KW-1185">Reference proteome</keyword>
<accession>A0A3P3QNN5</accession>
<dbReference type="AlphaFoldDB" id="A0A3P3QNN5"/>
<evidence type="ECO:0000259" key="1">
    <source>
        <dbReference type="Pfam" id="PF14488"/>
    </source>
</evidence>
<organism evidence="2 3">
    <name type="scientific">Rheinheimera mesophila</name>
    <dbReference type="NCBI Taxonomy" id="1547515"/>
    <lineage>
        <taxon>Bacteria</taxon>
        <taxon>Pseudomonadati</taxon>
        <taxon>Pseudomonadota</taxon>
        <taxon>Gammaproteobacteria</taxon>
        <taxon>Chromatiales</taxon>
        <taxon>Chromatiaceae</taxon>
        <taxon>Rheinheimera</taxon>
    </lineage>
</organism>
<comment type="caution">
    <text evidence="2">The sequence shown here is derived from an EMBL/GenBank/DDBJ whole genome shotgun (WGS) entry which is preliminary data.</text>
</comment>
<dbReference type="InterPro" id="IPR027849">
    <property type="entry name" value="DUF4434"/>
</dbReference>
<dbReference type="OrthoDB" id="7344472at2"/>
<gene>
    <name evidence="2" type="ORF">EIK76_01850</name>
</gene>
<name>A0A3P3QNN5_9GAMM</name>
<sequence length="303" mass="34670">MAVSNGGRFKHRSARFIIAAVLSVLMGCPLHLSADPVFYQPLLRDQKLNTEQWRQILTRAQQQGMTALVLQWGQYGDVRFYTADGPSAALLHALEQLQIPLWLGLYAAPDYFQQMEQPQPEKQQYFKQQLALSLQVRRYWLTVLKQQPLVLKGWYLPMELNDTDFTPLSYLHWLKQELQSVSLLIDQPLAISLYFNGKLEPTSWLSAAQQLKTDRMQIWVQDGAGAALVSETQRQQFLAMLPCTVPLIRELFRQNSAPDGIFKGRTLTASERQAKQDTCHPSVYFELRYMDAAAGLLPLTEPE</sequence>
<dbReference type="Proteomes" id="UP000276260">
    <property type="component" value="Unassembled WGS sequence"/>
</dbReference>